<dbReference type="InterPro" id="IPR026838">
    <property type="entry name" value="YheC/D"/>
</dbReference>
<protein>
    <recommendedName>
        <fullName evidence="2">ATP-grasp domain-containing protein</fullName>
    </recommendedName>
</protein>
<keyword evidence="1" id="KW-0067">ATP-binding</keyword>
<dbReference type="Proteomes" id="UP000297776">
    <property type="component" value="Unassembled WGS sequence"/>
</dbReference>
<sequence length="366" mass="41619">MVGVYNDRKHPLDILTKDRVKSYVQQAAEQGVALFFFGIDDVNVERSEVSGTFYEHGKWIEKVTSFPALVLNDSSTSPDKVKNRDKELVLRTEVPFISHLIEDKLSIYQKMKESGEFNEFLIPSTPLKNLNDVLQSKQTTMVLKPTNSGKGQGIHVLKKISANQFLIVSSNQKKQISTLLTKKLIIDLIKQGNYMVQPFIVSRTNEGNTFHMRVHVIRDKAAKWVCLTVIADVAEPGRYTSNYAGNTTIRGIDFLAQQHGQEGIKLYSELKNISFRIASHLDSFYPFTVDELALDFAIDQDRRIYLFEANTGPEIISFAKERENERAFHRVGYAKTVAAALEKIPFEQRRGKHFKLGADQQPMTND</sequence>
<dbReference type="Gene3D" id="3.30.470.20">
    <property type="entry name" value="ATP-grasp fold, B domain"/>
    <property type="match status" value="1"/>
</dbReference>
<evidence type="ECO:0000313" key="4">
    <source>
        <dbReference type="Proteomes" id="UP000297776"/>
    </source>
</evidence>
<dbReference type="GO" id="GO:0046872">
    <property type="term" value="F:metal ion binding"/>
    <property type="evidence" value="ECO:0007669"/>
    <property type="project" value="InterPro"/>
</dbReference>
<dbReference type="AlphaFoldDB" id="A0A4Y8LPW7"/>
<dbReference type="RefSeq" id="WP_244094228.1">
    <property type="nucleotide sequence ID" value="NZ_SORX01000001.1"/>
</dbReference>
<keyword evidence="4" id="KW-1185">Reference proteome</keyword>
<dbReference type="EMBL" id="SORX01000001">
    <property type="protein sequence ID" value="TFE04051.1"/>
    <property type="molecule type" value="Genomic_DNA"/>
</dbReference>
<dbReference type="SUPFAM" id="SSF56059">
    <property type="entry name" value="Glutathione synthetase ATP-binding domain-like"/>
    <property type="match status" value="1"/>
</dbReference>
<evidence type="ECO:0000259" key="2">
    <source>
        <dbReference type="PROSITE" id="PS50975"/>
    </source>
</evidence>
<dbReference type="Pfam" id="PF14398">
    <property type="entry name" value="ATPgrasp_YheCD"/>
    <property type="match status" value="1"/>
</dbReference>
<dbReference type="InterPro" id="IPR011761">
    <property type="entry name" value="ATP-grasp"/>
</dbReference>
<gene>
    <name evidence="3" type="ORF">E2626_01605</name>
</gene>
<proteinExistence type="predicted"/>
<organism evidence="3 4">
    <name type="scientific">Jeotgalibacillus salarius</name>
    <dbReference type="NCBI Taxonomy" id="546023"/>
    <lineage>
        <taxon>Bacteria</taxon>
        <taxon>Bacillati</taxon>
        <taxon>Bacillota</taxon>
        <taxon>Bacilli</taxon>
        <taxon>Bacillales</taxon>
        <taxon>Caryophanaceae</taxon>
        <taxon>Jeotgalibacillus</taxon>
    </lineage>
</organism>
<dbReference type="PROSITE" id="PS50975">
    <property type="entry name" value="ATP_GRASP"/>
    <property type="match status" value="1"/>
</dbReference>
<comment type="caution">
    <text evidence="3">The sequence shown here is derived from an EMBL/GenBank/DDBJ whole genome shotgun (WGS) entry which is preliminary data.</text>
</comment>
<feature type="domain" description="ATP-grasp" evidence="2">
    <location>
        <begin position="114"/>
        <end position="342"/>
    </location>
</feature>
<evidence type="ECO:0000256" key="1">
    <source>
        <dbReference type="PROSITE-ProRule" id="PRU00409"/>
    </source>
</evidence>
<reference evidence="3 4" key="1">
    <citation type="submission" date="2019-03" db="EMBL/GenBank/DDBJ databases">
        <authorList>
            <person name="Yang Y."/>
        </authorList>
    </citation>
    <scope>NUCLEOTIDE SEQUENCE [LARGE SCALE GENOMIC DNA]</scope>
    <source>
        <strain evidence="3 4">ASL-1</strain>
    </source>
</reference>
<keyword evidence="1" id="KW-0547">Nucleotide-binding</keyword>
<name>A0A4Y8LPW7_9BACL</name>
<accession>A0A4Y8LPW7</accession>
<evidence type="ECO:0000313" key="3">
    <source>
        <dbReference type="EMBL" id="TFE04051.1"/>
    </source>
</evidence>
<dbReference type="GO" id="GO:0005524">
    <property type="term" value="F:ATP binding"/>
    <property type="evidence" value="ECO:0007669"/>
    <property type="project" value="UniProtKB-UniRule"/>
</dbReference>